<dbReference type="EMBL" id="CP076135">
    <property type="protein sequence ID" value="QWG19157.1"/>
    <property type="molecule type" value="Genomic_DNA"/>
</dbReference>
<dbReference type="KEGG" id="bsei:KMZ68_04590"/>
<dbReference type="AlphaFoldDB" id="A0A975NPV0"/>
<sequence length="62" mass="6215">MEMMAMVSSLLAMQAGNVQGQIAASIIKNNADAEKFAVATLLGQPSQANLGPGVGGALDKLA</sequence>
<gene>
    <name evidence="1" type="ORF">KMZ68_04590</name>
</gene>
<reference evidence="1" key="1">
    <citation type="submission" date="2021-06" db="EMBL/GenBank/DDBJ databases">
        <title>Bradyrhizobium sp. S2-11-2 Genome sequencing.</title>
        <authorList>
            <person name="Jin L."/>
        </authorList>
    </citation>
    <scope>NUCLEOTIDE SEQUENCE</scope>
    <source>
        <strain evidence="1">S2-11-2</strain>
    </source>
</reference>
<evidence type="ECO:0008006" key="3">
    <source>
        <dbReference type="Google" id="ProtNLM"/>
    </source>
</evidence>
<accession>A0A975NPV0</accession>
<name>A0A975NPV0_9BRAD</name>
<proteinExistence type="predicted"/>
<dbReference type="Proteomes" id="UP000680805">
    <property type="component" value="Chromosome"/>
</dbReference>
<dbReference type="RefSeq" id="WP_215614699.1">
    <property type="nucleotide sequence ID" value="NZ_CP076135.1"/>
</dbReference>
<evidence type="ECO:0000313" key="2">
    <source>
        <dbReference type="Proteomes" id="UP000680805"/>
    </source>
</evidence>
<protein>
    <recommendedName>
        <fullName evidence="3">Motility protein</fullName>
    </recommendedName>
</protein>
<evidence type="ECO:0000313" key="1">
    <source>
        <dbReference type="EMBL" id="QWG19157.1"/>
    </source>
</evidence>
<organism evidence="1 2">
    <name type="scientific">Bradyrhizobium sediminis</name>
    <dbReference type="NCBI Taxonomy" id="2840469"/>
    <lineage>
        <taxon>Bacteria</taxon>
        <taxon>Pseudomonadati</taxon>
        <taxon>Pseudomonadota</taxon>
        <taxon>Alphaproteobacteria</taxon>
        <taxon>Hyphomicrobiales</taxon>
        <taxon>Nitrobacteraceae</taxon>
        <taxon>Bradyrhizobium</taxon>
    </lineage>
</organism>